<evidence type="ECO:0000313" key="3">
    <source>
        <dbReference type="EMBL" id="RMO62984.1"/>
    </source>
</evidence>
<dbReference type="GO" id="GO:0005737">
    <property type="term" value="C:cytoplasm"/>
    <property type="evidence" value="ECO:0007669"/>
    <property type="project" value="TreeGrafter"/>
</dbReference>
<dbReference type="PANTHER" id="PTHR45527">
    <property type="entry name" value="NONRIBOSOMAL PEPTIDE SYNTHETASE"/>
    <property type="match status" value="1"/>
</dbReference>
<protein>
    <submittedName>
        <fullName evidence="3">Syringopeptin synthetase C</fullName>
    </submittedName>
</protein>
<dbReference type="InterPro" id="IPR001242">
    <property type="entry name" value="Condensation_dom"/>
</dbReference>
<gene>
    <name evidence="3" type="ORF">ALQ37_00735</name>
</gene>
<feature type="domain" description="AMP-dependent synthetase/ligase" evidence="1">
    <location>
        <begin position="217"/>
        <end position="307"/>
    </location>
</feature>
<dbReference type="GO" id="GO:0044550">
    <property type="term" value="P:secondary metabolite biosynthetic process"/>
    <property type="evidence" value="ECO:0007669"/>
    <property type="project" value="TreeGrafter"/>
</dbReference>
<dbReference type="SUPFAM" id="SSF56801">
    <property type="entry name" value="Acetyl-CoA synthetase-like"/>
    <property type="match status" value="1"/>
</dbReference>
<proteinExistence type="predicted"/>
<feature type="domain" description="Condensation" evidence="2">
    <location>
        <begin position="5"/>
        <end position="197"/>
    </location>
</feature>
<comment type="caution">
    <text evidence="3">The sequence shown here is derived from an EMBL/GenBank/DDBJ whole genome shotgun (WGS) entry which is preliminary data.</text>
</comment>
<accession>A0A3M3WZU5</accession>
<dbReference type="Pfam" id="PF00668">
    <property type="entry name" value="Condensation"/>
    <property type="match status" value="1"/>
</dbReference>
<dbReference type="EMBL" id="RBPX01000237">
    <property type="protein sequence ID" value="RMO62984.1"/>
    <property type="molecule type" value="Genomic_DNA"/>
</dbReference>
<dbReference type="Gene3D" id="3.30.559.30">
    <property type="entry name" value="Nonribosomal peptide synthetase, condensation domain"/>
    <property type="match status" value="1"/>
</dbReference>
<evidence type="ECO:0000259" key="2">
    <source>
        <dbReference type="Pfam" id="PF00668"/>
    </source>
</evidence>
<dbReference type="Proteomes" id="UP000274541">
    <property type="component" value="Unassembled WGS sequence"/>
</dbReference>
<reference evidence="3 4" key="1">
    <citation type="submission" date="2018-08" db="EMBL/GenBank/DDBJ databases">
        <title>Recombination of ecologically and evolutionarily significant loci maintains genetic cohesion in the Pseudomonas syringae species complex.</title>
        <authorList>
            <person name="Dillon M."/>
            <person name="Thakur S."/>
            <person name="Almeida R.N.D."/>
            <person name="Weir B.S."/>
            <person name="Guttman D.S."/>
        </authorList>
    </citation>
    <scope>NUCLEOTIDE SEQUENCE [LARGE SCALE GENOMIC DNA]</scope>
    <source>
        <strain evidence="3 4">ICMP 4388</strain>
    </source>
</reference>
<dbReference type="Pfam" id="PF00501">
    <property type="entry name" value="AMP-binding"/>
    <property type="match status" value="1"/>
</dbReference>
<dbReference type="AlphaFoldDB" id="A0A3M3WZU5"/>
<dbReference type="SUPFAM" id="SSF52777">
    <property type="entry name" value="CoA-dependent acyltransferases"/>
    <property type="match status" value="1"/>
</dbReference>
<evidence type="ECO:0000313" key="4">
    <source>
        <dbReference type="Proteomes" id="UP000274541"/>
    </source>
</evidence>
<feature type="non-terminal residue" evidence="3">
    <location>
        <position position="308"/>
    </location>
</feature>
<organism evidence="3 4">
    <name type="scientific">Pseudomonas syringae pv. aptata</name>
    <dbReference type="NCBI Taxonomy" id="83167"/>
    <lineage>
        <taxon>Bacteria</taxon>
        <taxon>Pseudomonadati</taxon>
        <taxon>Pseudomonadota</taxon>
        <taxon>Gammaproteobacteria</taxon>
        <taxon>Pseudomonadales</taxon>
        <taxon>Pseudomonadaceae</taxon>
        <taxon>Pseudomonas</taxon>
        <taxon>Pseudomonas syringae</taxon>
    </lineage>
</organism>
<sequence>MVHLAWAQVLGKVSNRQDVVFGTVLMGRMQGGEGTERALGMFINTLPLRVSVGEQGVRDGVKATHKRLTALLGHEHASLALAQRCSGVVAPTPLFSALLNYRHSGGGSASEQAMQAWQGIHALSSEERTNYPLTLNVDDLGEGFKLTALTTTAVGAQRICGYMHTALDQLIQALEQASTAPLDSLSILPADERERLLVGFNDTALDYPQQQTIHGLFEAQVERTPEALAVVHGEQRLTYRELNEQANRLAHALRKQGVQPDSRVGICVERSAEMVVGLLAILKAGGGYVPLDPAYPVERIAYMLQDSA</sequence>
<evidence type="ECO:0000259" key="1">
    <source>
        <dbReference type="Pfam" id="PF00501"/>
    </source>
</evidence>
<name>A0A3M3WZU5_PSEAP</name>
<dbReference type="InterPro" id="IPR000873">
    <property type="entry name" value="AMP-dep_synth/lig_dom"/>
</dbReference>
<dbReference type="GO" id="GO:0003824">
    <property type="term" value="F:catalytic activity"/>
    <property type="evidence" value="ECO:0007669"/>
    <property type="project" value="InterPro"/>
</dbReference>
<dbReference type="Gene3D" id="3.40.50.980">
    <property type="match status" value="2"/>
</dbReference>
<dbReference type="GO" id="GO:0031177">
    <property type="term" value="F:phosphopantetheine binding"/>
    <property type="evidence" value="ECO:0007669"/>
    <property type="project" value="TreeGrafter"/>
</dbReference>
<dbReference type="GO" id="GO:0043041">
    <property type="term" value="P:amino acid activation for nonribosomal peptide biosynthetic process"/>
    <property type="evidence" value="ECO:0007669"/>
    <property type="project" value="TreeGrafter"/>
</dbReference>
<dbReference type="PANTHER" id="PTHR45527:SF1">
    <property type="entry name" value="FATTY ACID SYNTHASE"/>
    <property type="match status" value="1"/>
</dbReference>